<evidence type="ECO:0000256" key="5">
    <source>
        <dbReference type="ARBA" id="ARBA00023125"/>
    </source>
</evidence>
<comment type="similarity">
    <text evidence="1">Belongs to the Fur family.</text>
</comment>
<dbReference type="AlphaFoldDB" id="A0A929QSR2"/>
<dbReference type="InterPro" id="IPR036390">
    <property type="entry name" value="WH_DNA-bd_sf"/>
</dbReference>
<feature type="binding site" evidence="7">
    <location>
        <position position="104"/>
    </location>
    <ligand>
        <name>Zn(2+)</name>
        <dbReference type="ChEBI" id="CHEBI:29105"/>
    </ligand>
</feature>
<comment type="cofactor">
    <cofactor evidence="7">
        <name>Zn(2+)</name>
        <dbReference type="ChEBI" id="CHEBI:29105"/>
    </cofactor>
    <text evidence="7">Binds 1 zinc ion per subunit.</text>
</comment>
<protein>
    <submittedName>
        <fullName evidence="8">Transcriptional repressor</fullName>
    </submittedName>
</protein>
<dbReference type="CDD" id="cd07153">
    <property type="entry name" value="Fur_like"/>
    <property type="match status" value="1"/>
</dbReference>
<dbReference type="InterPro" id="IPR043135">
    <property type="entry name" value="Fur_C"/>
</dbReference>
<dbReference type="SUPFAM" id="SSF46785">
    <property type="entry name" value="Winged helix' DNA-binding domain"/>
    <property type="match status" value="1"/>
</dbReference>
<dbReference type="PANTHER" id="PTHR33202:SF8">
    <property type="entry name" value="PEROXIDE-RESPONSIVE REPRESSOR PERR"/>
    <property type="match status" value="1"/>
</dbReference>
<keyword evidence="7" id="KW-0479">Metal-binding</keyword>
<feature type="binding site" evidence="7">
    <location>
        <position position="107"/>
    </location>
    <ligand>
        <name>Zn(2+)</name>
        <dbReference type="ChEBI" id="CHEBI:29105"/>
    </ligand>
</feature>
<keyword evidence="4" id="KW-0805">Transcription regulation</keyword>
<keyword evidence="6" id="KW-0804">Transcription</keyword>
<evidence type="ECO:0000313" key="8">
    <source>
        <dbReference type="EMBL" id="MBF0934521.1"/>
    </source>
</evidence>
<dbReference type="RefSeq" id="WP_315018784.1">
    <property type="nucleotide sequence ID" value="NZ_CAUQKM010000010.1"/>
</dbReference>
<evidence type="ECO:0000256" key="1">
    <source>
        <dbReference type="ARBA" id="ARBA00007957"/>
    </source>
</evidence>
<feature type="binding site" evidence="7">
    <location>
        <position position="147"/>
    </location>
    <ligand>
        <name>Zn(2+)</name>
        <dbReference type="ChEBI" id="CHEBI:29105"/>
    </ligand>
</feature>
<dbReference type="Proteomes" id="UP000757900">
    <property type="component" value="Unassembled WGS sequence"/>
</dbReference>
<accession>A0A929QSR2</accession>
<dbReference type="GO" id="GO:0000976">
    <property type="term" value="F:transcription cis-regulatory region binding"/>
    <property type="evidence" value="ECO:0007669"/>
    <property type="project" value="TreeGrafter"/>
</dbReference>
<name>A0A929QSR2_ABIDE</name>
<dbReference type="PANTHER" id="PTHR33202">
    <property type="entry name" value="ZINC UPTAKE REGULATION PROTEIN"/>
    <property type="match status" value="1"/>
</dbReference>
<organism evidence="8 9">
    <name type="scientific">Abiotrophia defectiva</name>
    <name type="common">Streptococcus defectivus</name>
    <dbReference type="NCBI Taxonomy" id="46125"/>
    <lineage>
        <taxon>Bacteria</taxon>
        <taxon>Bacillati</taxon>
        <taxon>Bacillota</taxon>
        <taxon>Bacilli</taxon>
        <taxon>Lactobacillales</taxon>
        <taxon>Aerococcaceae</taxon>
        <taxon>Abiotrophia</taxon>
    </lineage>
</organism>
<dbReference type="InterPro" id="IPR002481">
    <property type="entry name" value="FUR"/>
</dbReference>
<evidence type="ECO:0000313" key="9">
    <source>
        <dbReference type="Proteomes" id="UP000757900"/>
    </source>
</evidence>
<dbReference type="InterPro" id="IPR036388">
    <property type="entry name" value="WH-like_DNA-bd_sf"/>
</dbReference>
<evidence type="ECO:0000256" key="3">
    <source>
        <dbReference type="ARBA" id="ARBA00022833"/>
    </source>
</evidence>
<dbReference type="Pfam" id="PF01475">
    <property type="entry name" value="FUR"/>
    <property type="match status" value="1"/>
</dbReference>
<comment type="caution">
    <text evidence="8">The sequence shown here is derived from an EMBL/GenBank/DDBJ whole genome shotgun (WGS) entry which is preliminary data.</text>
</comment>
<dbReference type="GO" id="GO:0008270">
    <property type="term" value="F:zinc ion binding"/>
    <property type="evidence" value="ECO:0007669"/>
    <property type="project" value="TreeGrafter"/>
</dbReference>
<keyword evidence="5" id="KW-0238">DNA-binding</keyword>
<dbReference type="GO" id="GO:0045892">
    <property type="term" value="P:negative regulation of DNA-templated transcription"/>
    <property type="evidence" value="ECO:0007669"/>
    <property type="project" value="TreeGrafter"/>
</dbReference>
<sequence length="154" mass="17915">MEYVTDVAKELELVVAQLKNKHIRMTPQRRAILSYMIQTHNHPTVEEIYHDLLPDWPSLSLATIYNNLAFLVKEGYVNEMKFSDVTSRYDYMGLNGYNHQHIICERCGKIADFAMTKFPDPTEDVHKQTGFTTNRTKVEVYGVCPDCQGRIRAW</sequence>
<gene>
    <name evidence="8" type="ORF">HXK00_02615</name>
</gene>
<dbReference type="EMBL" id="JABZFV010000031">
    <property type="protein sequence ID" value="MBF0934521.1"/>
    <property type="molecule type" value="Genomic_DNA"/>
</dbReference>
<feature type="binding site" evidence="7">
    <location>
        <position position="144"/>
    </location>
    <ligand>
        <name>Zn(2+)</name>
        <dbReference type="ChEBI" id="CHEBI:29105"/>
    </ligand>
</feature>
<evidence type="ECO:0000256" key="7">
    <source>
        <dbReference type="PIRSR" id="PIRSR602481-1"/>
    </source>
</evidence>
<evidence type="ECO:0000256" key="2">
    <source>
        <dbReference type="ARBA" id="ARBA00022491"/>
    </source>
</evidence>
<evidence type="ECO:0000256" key="4">
    <source>
        <dbReference type="ARBA" id="ARBA00023015"/>
    </source>
</evidence>
<keyword evidence="3 7" id="KW-0862">Zinc</keyword>
<evidence type="ECO:0000256" key="6">
    <source>
        <dbReference type="ARBA" id="ARBA00023163"/>
    </source>
</evidence>
<keyword evidence="2" id="KW-0678">Repressor</keyword>
<dbReference type="GO" id="GO:1900376">
    <property type="term" value="P:regulation of secondary metabolite biosynthetic process"/>
    <property type="evidence" value="ECO:0007669"/>
    <property type="project" value="TreeGrafter"/>
</dbReference>
<proteinExistence type="inferred from homology"/>
<dbReference type="Gene3D" id="1.10.10.10">
    <property type="entry name" value="Winged helix-like DNA-binding domain superfamily/Winged helix DNA-binding domain"/>
    <property type="match status" value="1"/>
</dbReference>
<dbReference type="Gene3D" id="3.30.1490.190">
    <property type="match status" value="1"/>
</dbReference>
<reference evidence="8" key="1">
    <citation type="submission" date="2020-04" db="EMBL/GenBank/DDBJ databases">
        <title>Deep metagenomics examines the oral microbiome during advanced dental caries in children, revealing novel taxa and co-occurrences with host molecules.</title>
        <authorList>
            <person name="Baker J.L."/>
            <person name="Morton J.T."/>
            <person name="Dinis M."/>
            <person name="Alvarez R."/>
            <person name="Tran N.C."/>
            <person name="Knight R."/>
            <person name="Edlund A."/>
        </authorList>
    </citation>
    <scope>NUCLEOTIDE SEQUENCE</scope>
    <source>
        <strain evidence="8">JCVI_23_bin.16</strain>
    </source>
</reference>
<dbReference type="GO" id="GO:0003700">
    <property type="term" value="F:DNA-binding transcription factor activity"/>
    <property type="evidence" value="ECO:0007669"/>
    <property type="project" value="InterPro"/>
</dbReference>